<organism evidence="9 10">
    <name type="scientific">Salinicola endophyticus</name>
    <dbReference type="NCBI Taxonomy" id="1949083"/>
    <lineage>
        <taxon>Bacteria</taxon>
        <taxon>Pseudomonadati</taxon>
        <taxon>Pseudomonadota</taxon>
        <taxon>Gammaproteobacteria</taxon>
        <taxon>Oceanospirillales</taxon>
        <taxon>Halomonadaceae</taxon>
        <taxon>Salinicola</taxon>
    </lineage>
</organism>
<dbReference type="InterPro" id="IPR032831">
    <property type="entry name" value="LptM_cons"/>
</dbReference>
<accession>A0ABY8FFY4</accession>
<dbReference type="NCBIfam" id="NF047847">
    <property type="entry name" value="SS_mature_LptM"/>
    <property type="match status" value="1"/>
</dbReference>
<evidence type="ECO:0000256" key="1">
    <source>
        <dbReference type="ARBA" id="ARBA00004459"/>
    </source>
</evidence>
<evidence type="ECO:0000256" key="5">
    <source>
        <dbReference type="ARBA" id="ARBA00023237"/>
    </source>
</evidence>
<proteinExistence type="predicted"/>
<sequence length="77" mass="8076">MSRNLLLVALLALTGLAVAGCGQKGPLYLPEDNQAAKTYDPQGTHDDAQQGEPARQGDTAQAQPQHPSQTPQAEAQP</sequence>
<reference evidence="9 10" key="1">
    <citation type="submission" date="2019-01" db="EMBL/GenBank/DDBJ databases">
        <title>Genome sequence of Salinicola endophyticus REST5.</title>
        <authorList>
            <person name="Nascimento F.X."/>
        </authorList>
    </citation>
    <scope>NUCLEOTIDE SEQUENCE [LARGE SCALE GENOMIC DNA]</scope>
    <source>
        <strain evidence="9 10">REST5</strain>
    </source>
</reference>
<comment type="subcellular location">
    <subcellularLocation>
        <location evidence="1">Cell outer membrane</location>
        <topology evidence="1">Lipid-anchor</topology>
    </subcellularLocation>
</comment>
<evidence type="ECO:0000256" key="8">
    <source>
        <dbReference type="SAM" id="SignalP"/>
    </source>
</evidence>
<keyword evidence="3" id="KW-0472">Membrane</keyword>
<keyword evidence="5" id="KW-0998">Cell outer membrane</keyword>
<evidence type="ECO:0000256" key="2">
    <source>
        <dbReference type="ARBA" id="ARBA00022729"/>
    </source>
</evidence>
<name>A0ABY8FFY4_9GAMM</name>
<keyword evidence="6" id="KW-0449">Lipoprotein</keyword>
<evidence type="ECO:0000256" key="4">
    <source>
        <dbReference type="ARBA" id="ARBA00023139"/>
    </source>
</evidence>
<keyword evidence="4" id="KW-0564">Palmitate</keyword>
<evidence type="ECO:0000313" key="9">
    <source>
        <dbReference type="EMBL" id="WFF40965.1"/>
    </source>
</evidence>
<feature type="signal peptide" evidence="8">
    <location>
        <begin position="1"/>
        <end position="19"/>
    </location>
</feature>
<gene>
    <name evidence="9" type="ORF">EVC62_05325</name>
</gene>
<evidence type="ECO:0008006" key="11">
    <source>
        <dbReference type="Google" id="ProtNLM"/>
    </source>
</evidence>
<evidence type="ECO:0000256" key="6">
    <source>
        <dbReference type="ARBA" id="ARBA00023288"/>
    </source>
</evidence>
<feature type="compositionally biased region" description="Polar residues" evidence="7">
    <location>
        <begin position="58"/>
        <end position="77"/>
    </location>
</feature>
<dbReference type="Pfam" id="PF13627">
    <property type="entry name" value="LptM_cons"/>
    <property type="match status" value="1"/>
</dbReference>
<protein>
    <recommendedName>
        <fullName evidence="11">Lipoprotein</fullName>
    </recommendedName>
</protein>
<keyword evidence="2 8" id="KW-0732">Signal</keyword>
<dbReference type="RefSeq" id="WP_110674098.1">
    <property type="nucleotide sequence ID" value="NZ_PZJO01000003.1"/>
</dbReference>
<feature type="region of interest" description="Disordered" evidence="7">
    <location>
        <begin position="23"/>
        <end position="77"/>
    </location>
</feature>
<evidence type="ECO:0000256" key="3">
    <source>
        <dbReference type="ARBA" id="ARBA00023136"/>
    </source>
</evidence>
<dbReference type="EMBL" id="CP035631">
    <property type="protein sequence ID" value="WFF40965.1"/>
    <property type="molecule type" value="Genomic_DNA"/>
</dbReference>
<dbReference type="PROSITE" id="PS51257">
    <property type="entry name" value="PROKAR_LIPOPROTEIN"/>
    <property type="match status" value="1"/>
</dbReference>
<feature type="chain" id="PRO_5045466126" description="Lipoprotein" evidence="8">
    <location>
        <begin position="20"/>
        <end position="77"/>
    </location>
</feature>
<evidence type="ECO:0000256" key="7">
    <source>
        <dbReference type="SAM" id="MobiDB-lite"/>
    </source>
</evidence>
<dbReference type="Proteomes" id="UP001321526">
    <property type="component" value="Chromosome"/>
</dbReference>
<keyword evidence="10" id="KW-1185">Reference proteome</keyword>
<evidence type="ECO:0000313" key="10">
    <source>
        <dbReference type="Proteomes" id="UP001321526"/>
    </source>
</evidence>